<dbReference type="EMBL" id="CM007891">
    <property type="protein sequence ID" value="OTG35239.1"/>
    <property type="molecule type" value="Genomic_DNA"/>
</dbReference>
<accession>A0A251VIZ2</accession>
<reference evidence="2" key="1">
    <citation type="journal article" date="2017" name="Nature">
        <title>The sunflower genome provides insights into oil metabolism, flowering and Asterid evolution.</title>
        <authorList>
            <person name="Badouin H."/>
            <person name="Gouzy J."/>
            <person name="Grassa C.J."/>
            <person name="Murat F."/>
            <person name="Staton S.E."/>
            <person name="Cottret L."/>
            <person name="Lelandais-Briere C."/>
            <person name="Owens G.L."/>
            <person name="Carrere S."/>
            <person name="Mayjonade B."/>
            <person name="Legrand L."/>
            <person name="Gill N."/>
            <person name="Kane N.C."/>
            <person name="Bowers J.E."/>
            <person name="Hubner S."/>
            <person name="Bellec A."/>
            <person name="Berard A."/>
            <person name="Berges H."/>
            <person name="Blanchet N."/>
            <person name="Boniface M.C."/>
            <person name="Brunel D."/>
            <person name="Catrice O."/>
            <person name="Chaidir N."/>
            <person name="Claudel C."/>
            <person name="Donnadieu C."/>
            <person name="Faraut T."/>
            <person name="Fievet G."/>
            <person name="Helmstetter N."/>
            <person name="King M."/>
            <person name="Knapp S.J."/>
            <person name="Lai Z."/>
            <person name="Le Paslier M.C."/>
            <person name="Lippi Y."/>
            <person name="Lorenzon L."/>
            <person name="Mandel J.R."/>
            <person name="Marage G."/>
            <person name="Marchand G."/>
            <person name="Marquand E."/>
            <person name="Bret-Mestries E."/>
            <person name="Morien E."/>
            <person name="Nambeesan S."/>
            <person name="Nguyen T."/>
            <person name="Pegot-Espagnet P."/>
            <person name="Pouilly N."/>
            <person name="Raftis F."/>
            <person name="Sallet E."/>
            <person name="Schiex T."/>
            <person name="Thomas J."/>
            <person name="Vandecasteele C."/>
            <person name="Vares D."/>
            <person name="Vear F."/>
            <person name="Vautrin S."/>
            <person name="Crespi M."/>
            <person name="Mangin B."/>
            <person name="Burke J.M."/>
            <person name="Salse J."/>
            <person name="Munos S."/>
            <person name="Vincourt P."/>
            <person name="Rieseberg L.H."/>
            <person name="Langlade N.B."/>
        </authorList>
    </citation>
    <scope>NUCLEOTIDE SEQUENCE [LARGE SCALE GENOMIC DNA]</scope>
    <source>
        <strain evidence="2">cv. SF193</strain>
    </source>
</reference>
<evidence type="ECO:0000313" key="1">
    <source>
        <dbReference type="EMBL" id="OTG35239.1"/>
    </source>
</evidence>
<evidence type="ECO:0000313" key="2">
    <source>
        <dbReference type="Proteomes" id="UP000215914"/>
    </source>
</evidence>
<organism evidence="1 2">
    <name type="scientific">Helianthus annuus</name>
    <name type="common">Common sunflower</name>
    <dbReference type="NCBI Taxonomy" id="4232"/>
    <lineage>
        <taxon>Eukaryota</taxon>
        <taxon>Viridiplantae</taxon>
        <taxon>Streptophyta</taxon>
        <taxon>Embryophyta</taxon>
        <taxon>Tracheophyta</taxon>
        <taxon>Spermatophyta</taxon>
        <taxon>Magnoliopsida</taxon>
        <taxon>eudicotyledons</taxon>
        <taxon>Gunneridae</taxon>
        <taxon>Pentapetalae</taxon>
        <taxon>asterids</taxon>
        <taxon>campanulids</taxon>
        <taxon>Asterales</taxon>
        <taxon>Asteraceae</taxon>
        <taxon>Asteroideae</taxon>
        <taxon>Heliantheae alliance</taxon>
        <taxon>Heliantheae</taxon>
        <taxon>Helianthus</taxon>
    </lineage>
</organism>
<proteinExistence type="predicted"/>
<name>A0A251VIZ2_HELAN</name>
<dbReference type="AlphaFoldDB" id="A0A251VIZ2"/>
<keyword evidence="2" id="KW-1185">Reference proteome</keyword>
<sequence>MNKVWDTCPLIVQPKVVFGGKMWETLTFFFRIPRLFTKPGFYTQLYKQSKNPNPSPFFFLKP</sequence>
<dbReference type="Proteomes" id="UP000215914">
    <property type="component" value="Chromosome 2"/>
</dbReference>
<dbReference type="InParanoid" id="A0A251VIZ2"/>
<gene>
    <name evidence="1" type="ORF">HannXRQ_Chr02g0054621</name>
</gene>
<protein>
    <submittedName>
        <fullName evidence="1">Uncharacterized protein</fullName>
    </submittedName>
</protein>